<accession>A0A7R9KKP0</accession>
<dbReference type="SUPFAM" id="SSF50494">
    <property type="entry name" value="Trypsin-like serine proteases"/>
    <property type="match status" value="1"/>
</dbReference>
<dbReference type="InterPro" id="IPR002347">
    <property type="entry name" value="SDR_fam"/>
</dbReference>
<proteinExistence type="predicted"/>
<dbReference type="GO" id="GO:0016491">
    <property type="term" value="F:oxidoreductase activity"/>
    <property type="evidence" value="ECO:0007669"/>
    <property type="project" value="UniProtKB-KW"/>
</dbReference>
<dbReference type="Proteomes" id="UP000759131">
    <property type="component" value="Unassembled WGS sequence"/>
</dbReference>
<feature type="transmembrane region" description="Helical" evidence="3">
    <location>
        <begin position="220"/>
        <end position="245"/>
    </location>
</feature>
<dbReference type="Gene3D" id="3.40.50.720">
    <property type="entry name" value="NAD(P)-binding Rossmann-like Domain"/>
    <property type="match status" value="1"/>
</dbReference>
<evidence type="ECO:0000313" key="4">
    <source>
        <dbReference type="EMBL" id="CAD7623681.1"/>
    </source>
</evidence>
<dbReference type="InterPro" id="IPR009003">
    <property type="entry name" value="Peptidase_S1_PA"/>
</dbReference>
<evidence type="ECO:0000256" key="3">
    <source>
        <dbReference type="SAM" id="Phobius"/>
    </source>
</evidence>
<dbReference type="Gene3D" id="2.40.10.10">
    <property type="entry name" value="Trypsin-like serine proteases"/>
    <property type="match status" value="2"/>
</dbReference>
<evidence type="ECO:0000256" key="2">
    <source>
        <dbReference type="SAM" id="MobiDB-lite"/>
    </source>
</evidence>
<dbReference type="PROSITE" id="PS00061">
    <property type="entry name" value="ADH_SHORT"/>
    <property type="match status" value="1"/>
</dbReference>
<dbReference type="OrthoDB" id="294295at2759"/>
<dbReference type="Pfam" id="PF13365">
    <property type="entry name" value="Trypsin_2"/>
    <property type="match status" value="1"/>
</dbReference>
<feature type="transmembrane region" description="Helical" evidence="3">
    <location>
        <begin position="6"/>
        <end position="33"/>
    </location>
</feature>
<dbReference type="PRINTS" id="PR00081">
    <property type="entry name" value="GDHRDH"/>
</dbReference>
<dbReference type="PANTHER" id="PTHR43313:SF36">
    <property type="entry name" value="D-BETA-HYDROXYBUTYRATE DEHYDROGENASE, MITOCHONDRIAL"/>
    <property type="match status" value="1"/>
</dbReference>
<dbReference type="PANTHER" id="PTHR43313">
    <property type="entry name" value="SHORT-CHAIN DEHYDROGENASE/REDUCTASE FAMILY 9C"/>
    <property type="match status" value="1"/>
</dbReference>
<keyword evidence="3" id="KW-0812">Transmembrane</keyword>
<evidence type="ECO:0008006" key="6">
    <source>
        <dbReference type="Google" id="ProtNLM"/>
    </source>
</evidence>
<dbReference type="EMBL" id="OC856390">
    <property type="protein sequence ID" value="CAD7623681.1"/>
    <property type="molecule type" value="Genomic_DNA"/>
</dbReference>
<feature type="region of interest" description="Disordered" evidence="2">
    <location>
        <begin position="375"/>
        <end position="402"/>
    </location>
</feature>
<dbReference type="InterPro" id="IPR036291">
    <property type="entry name" value="NAD(P)-bd_dom_sf"/>
</dbReference>
<keyword evidence="3" id="KW-1133">Transmembrane helix</keyword>
<dbReference type="Pfam" id="PF00106">
    <property type="entry name" value="adh_short"/>
    <property type="match status" value="1"/>
</dbReference>
<gene>
    <name evidence="4" type="ORF">OSB1V03_LOCUS4132</name>
</gene>
<evidence type="ECO:0000313" key="5">
    <source>
        <dbReference type="Proteomes" id="UP000759131"/>
    </source>
</evidence>
<name>A0A7R9KKP0_9ACAR</name>
<sequence>MFSLILSLFDTICTTSVKLIYLSCIILITINLLRRFRKKILISSHGKAVLITGCDTGFGHLLALSLNERGFRIFATVYDPNSDGAKKLATSCRFPDQMVVIKMDVTDDNDVRQAYSAVSSDLQEHKCSLWAVVNNAGYMLSSLVEWGQLQTYERIFQVNVFGVVRVTRIFLPLIKQSKGRVVNVSSVLGLFVMSNLSAYCMTKASVIRFSDTLRKEMARFGVRVATIMPGGFSSTGLFAGILSLVDKTWAETDDTVKSSYGQKYFDDWKKGMQKGLDSDINGNNSYIVVNDMVDAVMDVEPRNNYQPIQGTSLTVPLALIGGHYWLQTHRRRQRSPTDGPVFGFRSAALFGYDDKDSPPRTDSIHDTCKQAFSSVVGVEPLPKPSSTTGKQQPRKQSDEKCRSSGFIVKDESILNGYVITTARATAQTRDVNIICTDGQRRTGKVVYMEAHLDLALIEVTATGSPLSSATDDAAMAAPNGIELVDSDELKNGQQVVAVSSESGHHTISAGVINTTKRLGKDIPRLREPLDPNTHYIQHTALFATERCGGALLEGTGKLAGIYSYVRPDTQFKLFYAIPSNVIREFMTRGKQYLDLMSKLKANPKFLDNYLEKSK</sequence>
<dbReference type="GO" id="GO:0008202">
    <property type="term" value="P:steroid metabolic process"/>
    <property type="evidence" value="ECO:0007669"/>
    <property type="project" value="TreeGrafter"/>
</dbReference>
<dbReference type="InterPro" id="IPR043504">
    <property type="entry name" value="Peptidase_S1_PA_chymotrypsin"/>
</dbReference>
<dbReference type="SUPFAM" id="SSF51735">
    <property type="entry name" value="NAD(P)-binding Rossmann-fold domains"/>
    <property type="match status" value="1"/>
</dbReference>
<dbReference type="EMBL" id="CAJPIZ010001815">
    <property type="protein sequence ID" value="CAG2104111.1"/>
    <property type="molecule type" value="Genomic_DNA"/>
</dbReference>
<dbReference type="AlphaFoldDB" id="A0A7R9KKP0"/>
<organism evidence="4">
    <name type="scientific">Medioppia subpectinata</name>
    <dbReference type="NCBI Taxonomy" id="1979941"/>
    <lineage>
        <taxon>Eukaryota</taxon>
        <taxon>Metazoa</taxon>
        <taxon>Ecdysozoa</taxon>
        <taxon>Arthropoda</taxon>
        <taxon>Chelicerata</taxon>
        <taxon>Arachnida</taxon>
        <taxon>Acari</taxon>
        <taxon>Acariformes</taxon>
        <taxon>Sarcoptiformes</taxon>
        <taxon>Oribatida</taxon>
        <taxon>Brachypylina</taxon>
        <taxon>Oppioidea</taxon>
        <taxon>Oppiidae</taxon>
        <taxon>Medioppia</taxon>
    </lineage>
</organism>
<protein>
    <recommendedName>
        <fullName evidence="6">Estradiol 17-beta-dehydrogenase 2</fullName>
    </recommendedName>
</protein>
<keyword evidence="3" id="KW-0472">Membrane</keyword>
<evidence type="ECO:0000256" key="1">
    <source>
        <dbReference type="ARBA" id="ARBA00023002"/>
    </source>
</evidence>
<dbReference type="PRINTS" id="PR00080">
    <property type="entry name" value="SDRFAMILY"/>
</dbReference>
<dbReference type="InterPro" id="IPR020904">
    <property type="entry name" value="Sc_DH/Rdtase_CS"/>
</dbReference>
<keyword evidence="5" id="KW-1185">Reference proteome</keyword>
<reference evidence="4" key="1">
    <citation type="submission" date="2020-11" db="EMBL/GenBank/DDBJ databases">
        <authorList>
            <person name="Tran Van P."/>
        </authorList>
    </citation>
    <scope>NUCLEOTIDE SEQUENCE</scope>
</reference>
<keyword evidence="1" id="KW-0560">Oxidoreductase</keyword>